<dbReference type="EMBL" id="CP165734">
    <property type="protein sequence ID" value="XDV60995.1"/>
    <property type="molecule type" value="Genomic_DNA"/>
</dbReference>
<dbReference type="InterPro" id="IPR007948">
    <property type="entry name" value="DUF736"/>
</dbReference>
<evidence type="ECO:0000256" key="1">
    <source>
        <dbReference type="SAM" id="MobiDB-lite"/>
    </source>
</evidence>
<protein>
    <submittedName>
        <fullName evidence="2">DUF736 family protein</fullName>
    </submittedName>
</protein>
<reference evidence="2" key="1">
    <citation type="submission" date="2024-08" db="EMBL/GenBank/DDBJ databases">
        <authorList>
            <person name="Chaddad Z."/>
            <person name="Lamrabet M."/>
            <person name="Bouhnik O."/>
            <person name="Alami S."/>
            <person name="Wipf D."/>
            <person name="Courty P.E."/>
            <person name="Missbah El Idrissi M."/>
        </authorList>
    </citation>
    <scope>NUCLEOTIDE SEQUENCE</scope>
    <source>
        <strain evidence="2">LLZ17</strain>
    </source>
</reference>
<organism evidence="2">
    <name type="scientific">Bradyrhizobium sp. LLZ17</name>
    <dbReference type="NCBI Taxonomy" id="3239388"/>
    <lineage>
        <taxon>Bacteria</taxon>
        <taxon>Pseudomonadati</taxon>
        <taxon>Pseudomonadota</taxon>
        <taxon>Alphaproteobacteria</taxon>
        <taxon>Hyphomicrobiales</taxon>
        <taxon>Nitrobacteraceae</taxon>
        <taxon>Bradyrhizobium</taxon>
    </lineage>
</organism>
<accession>A0AB39XSU6</accession>
<sequence length="102" mass="11669">MIERGAPRHRSYVGQTKIARACLKRSYESRDYLSLKLDEPSFNVPPCATLLDDDGDDPSLLLRCGCKNWSRHILHHTRRRRRAGPREHGQACPCRAADANRT</sequence>
<gene>
    <name evidence="2" type="ORF">AB8Z38_18075</name>
</gene>
<feature type="region of interest" description="Disordered" evidence="1">
    <location>
        <begin position="78"/>
        <end position="102"/>
    </location>
</feature>
<dbReference type="Pfam" id="PF05284">
    <property type="entry name" value="DUF736"/>
    <property type="match status" value="1"/>
</dbReference>
<dbReference type="AlphaFoldDB" id="A0AB39XSU6"/>
<proteinExistence type="predicted"/>
<evidence type="ECO:0000313" key="2">
    <source>
        <dbReference type="EMBL" id="XDV60995.1"/>
    </source>
</evidence>
<dbReference type="RefSeq" id="WP_369726338.1">
    <property type="nucleotide sequence ID" value="NZ_CP165734.1"/>
</dbReference>
<name>A0AB39XSU6_9BRAD</name>